<accession>A0ACC1S4X6</accession>
<name>A0ACC1S4X6_9APHY</name>
<organism evidence="1 2">
    <name type="scientific">Phlebia brevispora</name>
    <dbReference type="NCBI Taxonomy" id="194682"/>
    <lineage>
        <taxon>Eukaryota</taxon>
        <taxon>Fungi</taxon>
        <taxon>Dikarya</taxon>
        <taxon>Basidiomycota</taxon>
        <taxon>Agaricomycotina</taxon>
        <taxon>Agaricomycetes</taxon>
        <taxon>Polyporales</taxon>
        <taxon>Meruliaceae</taxon>
        <taxon>Phlebia</taxon>
    </lineage>
</organism>
<evidence type="ECO:0000313" key="1">
    <source>
        <dbReference type="EMBL" id="KAJ3532142.1"/>
    </source>
</evidence>
<gene>
    <name evidence="1" type="ORF">NM688_g7467</name>
</gene>
<dbReference type="EMBL" id="JANHOG010001751">
    <property type="protein sequence ID" value="KAJ3532142.1"/>
    <property type="molecule type" value="Genomic_DNA"/>
</dbReference>
<keyword evidence="2" id="KW-1185">Reference proteome</keyword>
<evidence type="ECO:0000313" key="2">
    <source>
        <dbReference type="Proteomes" id="UP001148662"/>
    </source>
</evidence>
<sequence>MVKTATGPQRRGATEAPTKTKAPRAPSAYNLFMKERLKPYREANPGTSNKDAMKAIAAQWRDAPENPNRGLDPKARTRKAPKAKKVSEETATSEPEPASDD</sequence>
<reference evidence="1" key="1">
    <citation type="submission" date="2022-07" db="EMBL/GenBank/DDBJ databases">
        <title>Genome Sequence of Phlebia brevispora.</title>
        <authorList>
            <person name="Buettner E."/>
        </authorList>
    </citation>
    <scope>NUCLEOTIDE SEQUENCE</scope>
    <source>
        <strain evidence="1">MPL23</strain>
    </source>
</reference>
<protein>
    <submittedName>
        <fullName evidence="1">Uncharacterized protein</fullName>
    </submittedName>
</protein>
<comment type="caution">
    <text evidence="1">The sequence shown here is derived from an EMBL/GenBank/DDBJ whole genome shotgun (WGS) entry which is preliminary data.</text>
</comment>
<proteinExistence type="predicted"/>
<dbReference type="Proteomes" id="UP001148662">
    <property type="component" value="Unassembled WGS sequence"/>
</dbReference>